<dbReference type="PANTHER" id="PTHR47718:SF13">
    <property type="entry name" value="OS09G0290500 PROTEIN"/>
    <property type="match status" value="1"/>
</dbReference>
<sequence length="405" mass="46893">MDVEVSIESPSIDLNKYHEDYEGIEIEGSEEIEEVVKEKENLNEPKVGMKFDSFDDMLRYYRKYGNEKGFPVKIRTSRKGDDGDMRWVTLECCREGKSRSTGVFVAYLSSEGYLCRHCLTVLIHKKFENVPEKYIFRRWRKDMKRCHTKIKIVYSDWAMNPENEHRDKLCNAFYEGVELVVEIEEKTKMAMGWIERFINEFKNGARINETTQRTPSTVDQPSGSSTILDPLVARRKGRPTIKRKQGKTEIFIQKAKQKKKKEKEGASNIPHDTQGKTKKLVQKNKRKKEIEKQCASHIPHGSQDISSQLNVNYGLSFQFDASQAISSQLNIPKYNIPMANVNQKYAQGYIANGSHVPCFQDSHSDQLHRTNNYPPMQAYDDDTFWKTFLDEMDNGKNGGPNNSKK</sequence>
<gene>
    <name evidence="2" type="ORF">IFM89_024188</name>
</gene>
<protein>
    <recommendedName>
        <fullName evidence="4">Protein FAR1-RELATED SEQUENCE</fullName>
    </recommendedName>
</protein>
<dbReference type="PANTHER" id="PTHR47718">
    <property type="entry name" value="OS01G0519700 PROTEIN"/>
    <property type="match status" value="1"/>
</dbReference>
<accession>A0A835LX03</accession>
<evidence type="ECO:0000313" key="2">
    <source>
        <dbReference type="EMBL" id="KAF9606279.1"/>
    </source>
</evidence>
<feature type="region of interest" description="Disordered" evidence="1">
    <location>
        <begin position="256"/>
        <end position="284"/>
    </location>
</feature>
<reference evidence="2 3" key="1">
    <citation type="submission" date="2020-10" db="EMBL/GenBank/DDBJ databases">
        <title>The Coptis chinensis genome and diversification of protoberbering-type alkaloids.</title>
        <authorList>
            <person name="Wang B."/>
            <person name="Shu S."/>
            <person name="Song C."/>
            <person name="Liu Y."/>
        </authorList>
    </citation>
    <scope>NUCLEOTIDE SEQUENCE [LARGE SCALE GENOMIC DNA]</scope>
    <source>
        <strain evidence="2">HL-2020</strain>
        <tissue evidence="2">Leaf</tissue>
    </source>
</reference>
<dbReference type="EMBL" id="JADFTS010000005">
    <property type="protein sequence ID" value="KAF9606279.1"/>
    <property type="molecule type" value="Genomic_DNA"/>
</dbReference>
<dbReference type="Proteomes" id="UP000631114">
    <property type="component" value="Unassembled WGS sequence"/>
</dbReference>
<dbReference type="OrthoDB" id="1914915at2759"/>
<comment type="caution">
    <text evidence="2">The sequence shown here is derived from an EMBL/GenBank/DDBJ whole genome shotgun (WGS) entry which is preliminary data.</text>
</comment>
<organism evidence="2 3">
    <name type="scientific">Coptis chinensis</name>
    <dbReference type="NCBI Taxonomy" id="261450"/>
    <lineage>
        <taxon>Eukaryota</taxon>
        <taxon>Viridiplantae</taxon>
        <taxon>Streptophyta</taxon>
        <taxon>Embryophyta</taxon>
        <taxon>Tracheophyta</taxon>
        <taxon>Spermatophyta</taxon>
        <taxon>Magnoliopsida</taxon>
        <taxon>Ranunculales</taxon>
        <taxon>Ranunculaceae</taxon>
        <taxon>Coptidoideae</taxon>
        <taxon>Coptis</taxon>
    </lineage>
</organism>
<keyword evidence="3" id="KW-1185">Reference proteome</keyword>
<evidence type="ECO:0000313" key="3">
    <source>
        <dbReference type="Proteomes" id="UP000631114"/>
    </source>
</evidence>
<evidence type="ECO:0008006" key="4">
    <source>
        <dbReference type="Google" id="ProtNLM"/>
    </source>
</evidence>
<evidence type="ECO:0000256" key="1">
    <source>
        <dbReference type="SAM" id="MobiDB-lite"/>
    </source>
</evidence>
<proteinExistence type="predicted"/>
<dbReference type="AlphaFoldDB" id="A0A835LX03"/>
<name>A0A835LX03_9MAGN</name>